<dbReference type="SUPFAM" id="SSF48452">
    <property type="entry name" value="TPR-like"/>
    <property type="match status" value="1"/>
</dbReference>
<gene>
    <name evidence="5" type="ORF">FOM92_02795</name>
</gene>
<dbReference type="InterPro" id="IPR051685">
    <property type="entry name" value="Ycf3/AcsC/BcsC/TPR_MFPF"/>
</dbReference>
<keyword evidence="4" id="KW-0732">Signal</keyword>
<dbReference type="Proteomes" id="UP000320160">
    <property type="component" value="Unassembled WGS sequence"/>
</dbReference>
<dbReference type="AlphaFoldDB" id="A0A553WL44"/>
<dbReference type="OrthoDB" id="8480982at2"/>
<evidence type="ECO:0000256" key="1">
    <source>
        <dbReference type="ARBA" id="ARBA00022737"/>
    </source>
</evidence>
<comment type="caution">
    <text evidence="5">The sequence shown here is derived from an EMBL/GenBank/DDBJ whole genome shotgun (WGS) entry which is preliminary data.</text>
</comment>
<dbReference type="PROSITE" id="PS50005">
    <property type="entry name" value="TPR"/>
    <property type="match status" value="2"/>
</dbReference>
<evidence type="ECO:0000313" key="6">
    <source>
        <dbReference type="Proteomes" id="UP000320160"/>
    </source>
</evidence>
<dbReference type="InterPro" id="IPR019734">
    <property type="entry name" value="TPR_rpt"/>
</dbReference>
<dbReference type="PANTHER" id="PTHR44943:SF8">
    <property type="entry name" value="TPR REPEAT-CONTAINING PROTEIN MJ0263"/>
    <property type="match status" value="1"/>
</dbReference>
<proteinExistence type="predicted"/>
<evidence type="ECO:0000313" key="5">
    <source>
        <dbReference type="EMBL" id="TSB05374.1"/>
    </source>
</evidence>
<sequence>MMRFSPAAIALSLSFAMISSAGIGSRADDDIDPQSIALLQSGQEAMKTGKVEEAIDWYETALAVDPRNRAAYIAMAEAVRKQGLNGKAIRFYKEALEIDPNDQLALGGQAEAMIAKGAIEPARKNIARLKMLCRSDCGIVDKLALAATKASEKPQLQASALEIKPTVGEAPKSQPN</sequence>
<feature type="signal peptide" evidence="4">
    <location>
        <begin position="1"/>
        <end position="21"/>
    </location>
</feature>
<dbReference type="SMART" id="SM00028">
    <property type="entry name" value="TPR"/>
    <property type="match status" value="2"/>
</dbReference>
<feature type="chain" id="PRO_5022097997" evidence="4">
    <location>
        <begin position="22"/>
        <end position="176"/>
    </location>
</feature>
<dbReference type="InterPro" id="IPR011990">
    <property type="entry name" value="TPR-like_helical_dom_sf"/>
</dbReference>
<feature type="repeat" description="TPR" evidence="3">
    <location>
        <begin position="69"/>
        <end position="102"/>
    </location>
</feature>
<evidence type="ECO:0000256" key="4">
    <source>
        <dbReference type="SAM" id="SignalP"/>
    </source>
</evidence>
<reference evidence="5 6" key="1">
    <citation type="submission" date="2019-07" db="EMBL/GenBank/DDBJ databases">
        <authorList>
            <person name="Park M."/>
        </authorList>
    </citation>
    <scope>NUCLEOTIDE SEQUENCE [LARGE SCALE GENOMIC DNA]</scope>
    <source>
        <strain evidence="5 6">KCTC32445</strain>
    </source>
</reference>
<dbReference type="PANTHER" id="PTHR44943">
    <property type="entry name" value="CELLULOSE SYNTHASE OPERON PROTEIN C"/>
    <property type="match status" value="1"/>
</dbReference>
<dbReference type="Gene3D" id="1.25.40.10">
    <property type="entry name" value="Tetratricopeptide repeat domain"/>
    <property type="match status" value="1"/>
</dbReference>
<evidence type="ECO:0000256" key="3">
    <source>
        <dbReference type="PROSITE-ProRule" id="PRU00339"/>
    </source>
</evidence>
<evidence type="ECO:0000256" key="2">
    <source>
        <dbReference type="ARBA" id="ARBA00022803"/>
    </source>
</evidence>
<dbReference type="EMBL" id="VKKU01000001">
    <property type="protein sequence ID" value="TSB05374.1"/>
    <property type="molecule type" value="Genomic_DNA"/>
</dbReference>
<protein>
    <submittedName>
        <fullName evidence="5">Tetratricopeptide repeat protein</fullName>
    </submittedName>
</protein>
<name>A0A553WL44_9SPHN</name>
<organism evidence="5 6">
    <name type="scientific">Sphingorhabdus contaminans</name>
    <dbReference type="NCBI Taxonomy" id="1343899"/>
    <lineage>
        <taxon>Bacteria</taxon>
        <taxon>Pseudomonadati</taxon>
        <taxon>Pseudomonadota</taxon>
        <taxon>Alphaproteobacteria</taxon>
        <taxon>Sphingomonadales</taxon>
        <taxon>Sphingomonadaceae</taxon>
        <taxon>Sphingorhabdus</taxon>
    </lineage>
</organism>
<accession>A0A553WL44</accession>
<keyword evidence="2 3" id="KW-0802">TPR repeat</keyword>
<keyword evidence="6" id="KW-1185">Reference proteome</keyword>
<dbReference type="Pfam" id="PF13432">
    <property type="entry name" value="TPR_16"/>
    <property type="match status" value="1"/>
</dbReference>
<keyword evidence="1" id="KW-0677">Repeat</keyword>
<feature type="repeat" description="TPR" evidence="3">
    <location>
        <begin position="35"/>
        <end position="68"/>
    </location>
</feature>